<gene>
    <name evidence="2" type="ORF">ACERK3_04140</name>
</gene>
<dbReference type="InterPro" id="IPR003741">
    <property type="entry name" value="LUD_dom"/>
</dbReference>
<sequence>MQKTTSDRSQLPTMGEGRAALLARVHAALGRDKTQAPSEPAPVVDESIARLASSDADLPALFTERAQSVGMKVHRVSLEQVVPRLRELLGQLEARRIGVAAGSVGERLELELDAALQADGVKQIDWQAREGVSAQYDLDVGITDVHAAIAETGTLVCCSGSRSSRGLSLVPPVHIALVRVSDILPDMIDYWARLKGMPNTELPSSQAFITGPSKTADIEGELVTGVHGPGAVHILLIDG</sequence>
<dbReference type="RefSeq" id="WP_425344402.1">
    <property type="nucleotide sequence ID" value="NZ_JBGUBD010000002.1"/>
</dbReference>
<dbReference type="Proteomes" id="UP001575105">
    <property type="component" value="Unassembled WGS sequence"/>
</dbReference>
<accession>A0ABV4U3R3</accession>
<comment type="caution">
    <text evidence="2">The sequence shown here is derived from an EMBL/GenBank/DDBJ whole genome shotgun (WGS) entry which is preliminary data.</text>
</comment>
<organism evidence="2 3">
    <name type="scientific">Natronomicrosphaera hydrolytica</name>
    <dbReference type="NCBI Taxonomy" id="3242702"/>
    <lineage>
        <taxon>Bacteria</taxon>
        <taxon>Pseudomonadati</taxon>
        <taxon>Planctomycetota</taxon>
        <taxon>Phycisphaerae</taxon>
        <taxon>Phycisphaerales</taxon>
        <taxon>Phycisphaeraceae</taxon>
        <taxon>Natronomicrosphaera</taxon>
    </lineage>
</organism>
<dbReference type="InterPro" id="IPR024185">
    <property type="entry name" value="FTHF_cligase-like_sf"/>
</dbReference>
<reference evidence="2 3" key="1">
    <citation type="submission" date="2024-08" db="EMBL/GenBank/DDBJ databases">
        <title>Whole-genome sequencing of halo(alkali)philic microorganisms from hypersaline lakes.</title>
        <authorList>
            <person name="Sorokin D.Y."/>
            <person name="Merkel A.Y."/>
            <person name="Messina E."/>
            <person name="Yakimov M."/>
        </authorList>
    </citation>
    <scope>NUCLEOTIDE SEQUENCE [LARGE SCALE GENOMIC DNA]</scope>
    <source>
        <strain evidence="2 3">AB-hyl4</strain>
    </source>
</reference>
<dbReference type="EMBL" id="JBGUBD010000002">
    <property type="protein sequence ID" value="MFA9477479.1"/>
    <property type="molecule type" value="Genomic_DNA"/>
</dbReference>
<evidence type="ECO:0000259" key="1">
    <source>
        <dbReference type="Pfam" id="PF02589"/>
    </source>
</evidence>
<dbReference type="InterPro" id="IPR037171">
    <property type="entry name" value="NagB/RpiA_transferase-like"/>
</dbReference>
<evidence type="ECO:0000313" key="2">
    <source>
        <dbReference type="EMBL" id="MFA9477479.1"/>
    </source>
</evidence>
<keyword evidence="3" id="KW-1185">Reference proteome</keyword>
<dbReference type="Pfam" id="PF02589">
    <property type="entry name" value="LUD_dom"/>
    <property type="match status" value="1"/>
</dbReference>
<evidence type="ECO:0000313" key="3">
    <source>
        <dbReference type="Proteomes" id="UP001575105"/>
    </source>
</evidence>
<protein>
    <submittedName>
        <fullName evidence="2">Lactate utilization protein C</fullName>
    </submittedName>
</protein>
<proteinExistence type="predicted"/>
<name>A0ABV4U3R3_9BACT</name>
<feature type="domain" description="LUD" evidence="1">
    <location>
        <begin position="61"/>
        <end position="237"/>
    </location>
</feature>
<dbReference type="PANTHER" id="PTHR43682">
    <property type="entry name" value="LACTATE UTILIZATION PROTEIN C"/>
    <property type="match status" value="1"/>
</dbReference>
<dbReference type="Gene3D" id="3.40.50.10420">
    <property type="entry name" value="NagB/RpiA/CoA transferase-like"/>
    <property type="match status" value="1"/>
</dbReference>
<dbReference type="SUPFAM" id="SSF100950">
    <property type="entry name" value="NagB/RpiA/CoA transferase-like"/>
    <property type="match status" value="1"/>
</dbReference>
<dbReference type="PANTHER" id="PTHR43682:SF1">
    <property type="entry name" value="LACTATE UTILIZATION PROTEIN C"/>
    <property type="match status" value="1"/>
</dbReference>